<dbReference type="InterPro" id="IPR036770">
    <property type="entry name" value="Ankyrin_rpt-contain_sf"/>
</dbReference>
<protein>
    <submittedName>
        <fullName evidence="2">Uncharacterized protein</fullName>
    </submittedName>
</protein>
<comment type="caution">
    <text evidence="2">The sequence shown here is derived from an EMBL/GenBank/DDBJ whole genome shotgun (WGS) entry which is preliminary data.</text>
</comment>
<organism evidence="2 3">
    <name type="scientific">Gigaspora rosea</name>
    <dbReference type="NCBI Taxonomy" id="44941"/>
    <lineage>
        <taxon>Eukaryota</taxon>
        <taxon>Fungi</taxon>
        <taxon>Fungi incertae sedis</taxon>
        <taxon>Mucoromycota</taxon>
        <taxon>Glomeromycotina</taxon>
        <taxon>Glomeromycetes</taxon>
        <taxon>Diversisporales</taxon>
        <taxon>Gigasporaceae</taxon>
        <taxon>Gigaspora</taxon>
    </lineage>
</organism>
<accession>A0A397W1F7</accession>
<keyword evidence="3" id="KW-1185">Reference proteome</keyword>
<dbReference type="Pfam" id="PF00023">
    <property type="entry name" value="Ank"/>
    <property type="match status" value="1"/>
</dbReference>
<dbReference type="OrthoDB" id="10485745at2759"/>
<dbReference type="AlphaFoldDB" id="A0A397W1F7"/>
<reference evidence="2 3" key="1">
    <citation type="submission" date="2018-06" db="EMBL/GenBank/DDBJ databases">
        <title>Comparative genomics reveals the genomic features of Rhizophagus irregularis, R. cerebriforme, R. diaphanum and Gigaspora rosea, and their symbiotic lifestyle signature.</title>
        <authorList>
            <person name="Morin E."/>
            <person name="San Clemente H."/>
            <person name="Chen E.C.H."/>
            <person name="De La Providencia I."/>
            <person name="Hainaut M."/>
            <person name="Kuo A."/>
            <person name="Kohler A."/>
            <person name="Murat C."/>
            <person name="Tang N."/>
            <person name="Roy S."/>
            <person name="Loubradou J."/>
            <person name="Henrissat B."/>
            <person name="Grigoriev I.V."/>
            <person name="Corradi N."/>
            <person name="Roux C."/>
            <person name="Martin F.M."/>
        </authorList>
    </citation>
    <scope>NUCLEOTIDE SEQUENCE [LARGE SCALE GENOMIC DNA]</scope>
    <source>
        <strain evidence="2 3">DAOM 194757</strain>
    </source>
</reference>
<evidence type="ECO:0000256" key="1">
    <source>
        <dbReference type="PROSITE-ProRule" id="PRU00023"/>
    </source>
</evidence>
<evidence type="ECO:0000313" key="2">
    <source>
        <dbReference type="EMBL" id="RIB27921.1"/>
    </source>
</evidence>
<evidence type="ECO:0000313" key="3">
    <source>
        <dbReference type="Proteomes" id="UP000266673"/>
    </source>
</evidence>
<dbReference type="InterPro" id="IPR002110">
    <property type="entry name" value="Ankyrin_rpt"/>
</dbReference>
<dbReference type="Proteomes" id="UP000266673">
    <property type="component" value="Unassembled WGS sequence"/>
</dbReference>
<dbReference type="SUPFAM" id="SSF48403">
    <property type="entry name" value="Ankyrin repeat"/>
    <property type="match status" value="1"/>
</dbReference>
<name>A0A397W1F7_9GLOM</name>
<gene>
    <name evidence="2" type="ORF">C2G38_1653848</name>
</gene>
<keyword evidence="1" id="KW-0040">ANK repeat</keyword>
<sequence>MDPSNENNQTSTPDVTISRPSLQISQLISENENNQTLTPESLNSESTILNQSQLRNENDNQIDSVIPEHLLRTRVSRQPNVVVGSVASSSSSDTIYTGTRTSRSQLDMLVYNAIIKDDVQSLANVLNEYPDYDLNRFINPIVSENFGNTDSDIKDSGKTPLMIAAYLDCQKTVNYLLKSDVEVDLQGIYIHIYYIYYFKTF</sequence>
<feature type="repeat" description="ANK" evidence="1">
    <location>
        <begin position="156"/>
        <end position="188"/>
    </location>
</feature>
<dbReference type="EMBL" id="QKWP01000083">
    <property type="protein sequence ID" value="RIB27921.1"/>
    <property type="molecule type" value="Genomic_DNA"/>
</dbReference>
<proteinExistence type="predicted"/>
<dbReference type="PROSITE" id="PS50088">
    <property type="entry name" value="ANK_REPEAT"/>
    <property type="match status" value="1"/>
</dbReference>